<dbReference type="SUPFAM" id="SSF46785">
    <property type="entry name" value="Winged helix' DNA-binding domain"/>
    <property type="match status" value="1"/>
</dbReference>
<evidence type="ECO:0000256" key="2">
    <source>
        <dbReference type="ARBA" id="ARBA00023015"/>
    </source>
</evidence>
<dbReference type="PANTHER" id="PTHR30537">
    <property type="entry name" value="HTH-TYPE TRANSCRIPTIONAL REGULATOR"/>
    <property type="match status" value="1"/>
</dbReference>
<gene>
    <name evidence="6" type="ORF">AWJ14_17765</name>
</gene>
<dbReference type="EMBL" id="LQZT01000034">
    <property type="protein sequence ID" value="OCW56768.1"/>
    <property type="molecule type" value="Genomic_DNA"/>
</dbReference>
<dbReference type="GO" id="GO:0006351">
    <property type="term" value="P:DNA-templated transcription"/>
    <property type="evidence" value="ECO:0007669"/>
    <property type="project" value="TreeGrafter"/>
</dbReference>
<dbReference type="InterPro" id="IPR005119">
    <property type="entry name" value="LysR_subst-bd"/>
</dbReference>
<organism evidence="6 7">
    <name type="scientific">Hoeflea olei</name>
    <dbReference type="NCBI Taxonomy" id="1480615"/>
    <lineage>
        <taxon>Bacteria</taxon>
        <taxon>Pseudomonadati</taxon>
        <taxon>Pseudomonadota</taxon>
        <taxon>Alphaproteobacteria</taxon>
        <taxon>Hyphomicrobiales</taxon>
        <taxon>Rhizobiaceae</taxon>
        <taxon>Hoeflea</taxon>
    </lineage>
</organism>
<keyword evidence="2" id="KW-0805">Transcription regulation</keyword>
<evidence type="ECO:0000259" key="5">
    <source>
        <dbReference type="PROSITE" id="PS50931"/>
    </source>
</evidence>
<dbReference type="SUPFAM" id="SSF53850">
    <property type="entry name" value="Periplasmic binding protein-like II"/>
    <property type="match status" value="1"/>
</dbReference>
<keyword evidence="3" id="KW-0238">DNA-binding</keyword>
<accession>A0A1C1YTB5</accession>
<dbReference type="InterPro" id="IPR036390">
    <property type="entry name" value="WH_DNA-bd_sf"/>
</dbReference>
<dbReference type="PANTHER" id="PTHR30537:SF3">
    <property type="entry name" value="TRANSCRIPTIONAL REGULATORY PROTEIN"/>
    <property type="match status" value="1"/>
</dbReference>
<dbReference type="Pfam" id="PF00126">
    <property type="entry name" value="HTH_1"/>
    <property type="match status" value="1"/>
</dbReference>
<comment type="similarity">
    <text evidence="1">Belongs to the LysR transcriptional regulatory family.</text>
</comment>
<comment type="caution">
    <text evidence="6">The sequence shown here is derived from an EMBL/GenBank/DDBJ whole genome shotgun (WGS) entry which is preliminary data.</text>
</comment>
<keyword evidence="7" id="KW-1185">Reference proteome</keyword>
<dbReference type="InterPro" id="IPR036388">
    <property type="entry name" value="WH-like_DNA-bd_sf"/>
</dbReference>
<proteinExistence type="inferred from homology"/>
<evidence type="ECO:0000256" key="1">
    <source>
        <dbReference type="ARBA" id="ARBA00009437"/>
    </source>
</evidence>
<protein>
    <recommendedName>
        <fullName evidence="5">HTH lysR-type domain-containing protein</fullName>
    </recommendedName>
</protein>
<reference evidence="6 7" key="1">
    <citation type="submission" date="2015-12" db="EMBL/GenBank/DDBJ databases">
        <authorList>
            <person name="Shamseldin A."/>
            <person name="Moawad H."/>
            <person name="Abd El-Rahim W.M."/>
            <person name="Sadowsky M.J."/>
        </authorList>
    </citation>
    <scope>NUCLEOTIDE SEQUENCE [LARGE SCALE GENOMIC DNA]</scope>
    <source>
        <strain evidence="6 7">JC234</strain>
    </source>
</reference>
<evidence type="ECO:0000313" key="7">
    <source>
        <dbReference type="Proteomes" id="UP000094795"/>
    </source>
</evidence>
<dbReference type="GO" id="GO:0043565">
    <property type="term" value="F:sequence-specific DNA binding"/>
    <property type="evidence" value="ECO:0007669"/>
    <property type="project" value="TreeGrafter"/>
</dbReference>
<dbReference type="InterPro" id="IPR000847">
    <property type="entry name" value="LysR_HTH_N"/>
</dbReference>
<dbReference type="Gene3D" id="1.10.10.10">
    <property type="entry name" value="Winged helix-like DNA-binding domain superfamily/Winged helix DNA-binding domain"/>
    <property type="match status" value="1"/>
</dbReference>
<evidence type="ECO:0000313" key="6">
    <source>
        <dbReference type="EMBL" id="OCW56768.1"/>
    </source>
</evidence>
<dbReference type="RefSeq" id="WP_066181578.1">
    <property type="nucleotide sequence ID" value="NZ_LQZT01000034.1"/>
</dbReference>
<dbReference type="Pfam" id="PF03466">
    <property type="entry name" value="LysR_substrate"/>
    <property type="match status" value="1"/>
</dbReference>
<dbReference type="AlphaFoldDB" id="A0A1C1YTB5"/>
<dbReference type="InterPro" id="IPR058163">
    <property type="entry name" value="LysR-type_TF_proteobact-type"/>
</dbReference>
<dbReference type="STRING" id="1480615.AWJ14_17765"/>
<evidence type="ECO:0000256" key="3">
    <source>
        <dbReference type="ARBA" id="ARBA00023125"/>
    </source>
</evidence>
<sequence>MEHQWRNADWNSIRVFLAVARLYSFRKAADELGISVNTARRTISRLEDQLGYPLLYRESEGARLTDEGRRVVLAAREVESSVSDMWRVAALAEREASGPIRLAITEGLGSFWLTPRIVDYINETGGQNRVELQCAMRSVDVLRMEADISVQLERPNRPELTVKRLGYLHLKPFASPSYLEKFGRPKNVADMVNHRVVEQQTDQLRGYELDKIFGANIADRMVRLKTNFSSAHYWAIVKGAGIGLMPSYAKAIGGAVEHIDLGFDFRVDIWLATHPEVTKSARHRVFIDFLTDSFDERKYPWFGPDSLSPEEIEAQFSRQDLKAYFEGFTARP</sequence>
<feature type="domain" description="HTH lysR-type" evidence="5">
    <location>
        <begin position="9"/>
        <end position="65"/>
    </location>
</feature>
<dbReference type="PROSITE" id="PS50931">
    <property type="entry name" value="HTH_LYSR"/>
    <property type="match status" value="1"/>
</dbReference>
<name>A0A1C1YTB5_9HYPH</name>
<dbReference type="GO" id="GO:0003700">
    <property type="term" value="F:DNA-binding transcription factor activity"/>
    <property type="evidence" value="ECO:0007669"/>
    <property type="project" value="InterPro"/>
</dbReference>
<keyword evidence="4" id="KW-0804">Transcription</keyword>
<dbReference type="Gene3D" id="3.40.190.290">
    <property type="match status" value="1"/>
</dbReference>
<dbReference type="Proteomes" id="UP000094795">
    <property type="component" value="Unassembled WGS sequence"/>
</dbReference>
<evidence type="ECO:0000256" key="4">
    <source>
        <dbReference type="ARBA" id="ARBA00023163"/>
    </source>
</evidence>